<evidence type="ECO:0000313" key="3">
    <source>
        <dbReference type="Proteomes" id="UP001152747"/>
    </source>
</evidence>
<dbReference type="SUPFAM" id="SSF52047">
    <property type="entry name" value="RNI-like"/>
    <property type="match status" value="1"/>
</dbReference>
<dbReference type="PROSITE" id="PS50181">
    <property type="entry name" value="FBOX"/>
    <property type="match status" value="1"/>
</dbReference>
<organism evidence="2 3">
    <name type="scientific">Caenorhabditis angaria</name>
    <dbReference type="NCBI Taxonomy" id="860376"/>
    <lineage>
        <taxon>Eukaryota</taxon>
        <taxon>Metazoa</taxon>
        <taxon>Ecdysozoa</taxon>
        <taxon>Nematoda</taxon>
        <taxon>Chromadorea</taxon>
        <taxon>Rhabditida</taxon>
        <taxon>Rhabditina</taxon>
        <taxon>Rhabditomorpha</taxon>
        <taxon>Rhabditoidea</taxon>
        <taxon>Rhabditidae</taxon>
        <taxon>Peloderinae</taxon>
        <taxon>Caenorhabditis</taxon>
    </lineage>
</organism>
<comment type="caution">
    <text evidence="2">The sequence shown here is derived from an EMBL/GenBank/DDBJ whole genome shotgun (WGS) entry which is preliminary data.</text>
</comment>
<reference evidence="2" key="1">
    <citation type="submission" date="2022-11" db="EMBL/GenBank/DDBJ databases">
        <authorList>
            <person name="Kikuchi T."/>
        </authorList>
    </citation>
    <scope>NUCLEOTIDE SEQUENCE</scope>
    <source>
        <strain evidence="2">PS1010</strain>
    </source>
</reference>
<accession>A0A9P1IIP9</accession>
<dbReference type="InterPro" id="IPR036047">
    <property type="entry name" value="F-box-like_dom_sf"/>
</dbReference>
<dbReference type="InterPro" id="IPR001810">
    <property type="entry name" value="F-box_dom"/>
</dbReference>
<name>A0A9P1IIP9_9PELO</name>
<dbReference type="Gene3D" id="3.80.10.10">
    <property type="entry name" value="Ribonuclease Inhibitor"/>
    <property type="match status" value="1"/>
</dbReference>
<protein>
    <recommendedName>
        <fullName evidence="1">F-box domain-containing protein</fullName>
    </recommendedName>
</protein>
<feature type="domain" description="F-box" evidence="1">
    <location>
        <begin position="1"/>
        <end position="30"/>
    </location>
</feature>
<proteinExistence type="predicted"/>
<dbReference type="OrthoDB" id="10257471at2759"/>
<gene>
    <name evidence="2" type="ORF">CAMP_LOCUS7972</name>
</gene>
<dbReference type="InterPro" id="IPR032675">
    <property type="entry name" value="LRR_dom_sf"/>
</dbReference>
<dbReference type="Pfam" id="PF00646">
    <property type="entry name" value="F-box"/>
    <property type="match status" value="1"/>
</dbReference>
<evidence type="ECO:0000313" key="2">
    <source>
        <dbReference type="EMBL" id="CAI5445335.1"/>
    </source>
</evidence>
<dbReference type="AlphaFoldDB" id="A0A9P1IIP9"/>
<sequence length="295" mass="33557">MEGLPPEIAEIIFRKLEPVDLLNTVMVSKRCFGVAARILPDLDSLKIAFKADCPTRAEIQSEKSVCLDVCQCGKHIDEQNVLEKLLPIIANAANSLEVEDELVKTRVTDEQISRLFAFCSDAPLKRLALSRCDLINVRPWTLALLAKFDQLEKLEIEDCTFSISESMLIRSLSTSFQTLTNIDMRDNKQITDKFARTISRSCPNLEIFRFSGCPLISTFSVLSLIESTFFRIKHELTVHMDRTTFSADQLHKYMNSPLFAASSEWRLCPAYVQLGYEKPAVLAEHRQQRCVLIYV</sequence>
<dbReference type="Proteomes" id="UP001152747">
    <property type="component" value="Unassembled WGS sequence"/>
</dbReference>
<dbReference type="SUPFAM" id="SSF81383">
    <property type="entry name" value="F-box domain"/>
    <property type="match status" value="1"/>
</dbReference>
<dbReference type="EMBL" id="CANHGI010000003">
    <property type="protein sequence ID" value="CAI5445335.1"/>
    <property type="molecule type" value="Genomic_DNA"/>
</dbReference>
<keyword evidence="3" id="KW-1185">Reference proteome</keyword>
<evidence type="ECO:0000259" key="1">
    <source>
        <dbReference type="PROSITE" id="PS50181"/>
    </source>
</evidence>